<accession>A0A9P8ZVB2</accession>
<dbReference type="RefSeq" id="XP_045955295.1">
    <property type="nucleotide sequence ID" value="XM_046096495.1"/>
</dbReference>
<gene>
    <name evidence="1" type="ORF">BKA67DRAFT_372625</name>
</gene>
<reference evidence="1" key="1">
    <citation type="journal article" date="2021" name="Nat. Commun.">
        <title>Genetic determinants of endophytism in the Arabidopsis root mycobiome.</title>
        <authorList>
            <person name="Mesny F."/>
            <person name="Miyauchi S."/>
            <person name="Thiergart T."/>
            <person name="Pickel B."/>
            <person name="Atanasova L."/>
            <person name="Karlsson M."/>
            <person name="Huettel B."/>
            <person name="Barry K.W."/>
            <person name="Haridas S."/>
            <person name="Chen C."/>
            <person name="Bauer D."/>
            <person name="Andreopoulos W."/>
            <person name="Pangilinan J."/>
            <person name="LaButti K."/>
            <person name="Riley R."/>
            <person name="Lipzen A."/>
            <person name="Clum A."/>
            <person name="Drula E."/>
            <person name="Henrissat B."/>
            <person name="Kohler A."/>
            <person name="Grigoriev I.V."/>
            <person name="Martin F.M."/>
            <person name="Hacquard S."/>
        </authorList>
    </citation>
    <scope>NUCLEOTIDE SEQUENCE</scope>
    <source>
        <strain evidence="1">MPI-SDFR-AT-0073</strain>
    </source>
</reference>
<evidence type="ECO:0000313" key="2">
    <source>
        <dbReference type="Proteomes" id="UP000758603"/>
    </source>
</evidence>
<keyword evidence="2" id="KW-1185">Reference proteome</keyword>
<protein>
    <submittedName>
        <fullName evidence="1">Uncharacterized protein</fullName>
    </submittedName>
</protein>
<evidence type="ECO:0000313" key="1">
    <source>
        <dbReference type="EMBL" id="KAH6648788.1"/>
    </source>
</evidence>
<dbReference type="AlphaFoldDB" id="A0A9P8ZVB2"/>
<name>A0A9P8ZVB2_9PEZI</name>
<dbReference type="GeneID" id="70125387"/>
<dbReference type="EMBL" id="JAGPXC010000007">
    <property type="protein sequence ID" value="KAH6648788.1"/>
    <property type="molecule type" value="Genomic_DNA"/>
</dbReference>
<organism evidence="1 2">
    <name type="scientific">Truncatella angustata</name>
    <dbReference type="NCBI Taxonomy" id="152316"/>
    <lineage>
        <taxon>Eukaryota</taxon>
        <taxon>Fungi</taxon>
        <taxon>Dikarya</taxon>
        <taxon>Ascomycota</taxon>
        <taxon>Pezizomycotina</taxon>
        <taxon>Sordariomycetes</taxon>
        <taxon>Xylariomycetidae</taxon>
        <taxon>Amphisphaeriales</taxon>
        <taxon>Sporocadaceae</taxon>
        <taxon>Truncatella</taxon>
    </lineage>
</organism>
<proteinExistence type="predicted"/>
<dbReference type="Proteomes" id="UP000758603">
    <property type="component" value="Unassembled WGS sequence"/>
</dbReference>
<comment type="caution">
    <text evidence="1">The sequence shown here is derived from an EMBL/GenBank/DDBJ whole genome shotgun (WGS) entry which is preliminary data.</text>
</comment>
<sequence length="111" mass="12542">MPPMIDRPCRATIAAQSELLHCPSQLHASQRHTKLPGQHSFQPQLHDSIANAHQQELVSVKMEPPLHSQHVLSNKRHHSRCSSVLFAHQDIFKNVCQRSAVSQYNLNIVVS</sequence>